<evidence type="ECO:0000313" key="2">
    <source>
        <dbReference type="Proteomes" id="UP000789405"/>
    </source>
</evidence>
<dbReference type="OrthoDB" id="270173at2759"/>
<proteinExistence type="predicted"/>
<feature type="non-terminal residue" evidence="1">
    <location>
        <position position="1"/>
    </location>
</feature>
<dbReference type="AlphaFoldDB" id="A0A9N9ENL6"/>
<dbReference type="Proteomes" id="UP000789405">
    <property type="component" value="Unassembled WGS sequence"/>
</dbReference>
<comment type="caution">
    <text evidence="1">The sequence shown here is derived from an EMBL/GenBank/DDBJ whole genome shotgun (WGS) entry which is preliminary data.</text>
</comment>
<reference evidence="1" key="1">
    <citation type="submission" date="2021-06" db="EMBL/GenBank/DDBJ databases">
        <authorList>
            <person name="Kallberg Y."/>
            <person name="Tangrot J."/>
            <person name="Rosling A."/>
        </authorList>
    </citation>
    <scope>NUCLEOTIDE SEQUENCE</scope>
    <source>
        <strain evidence="1">MA453B</strain>
    </source>
</reference>
<name>A0A9N9ENL6_9GLOM</name>
<dbReference type="InterPro" id="IPR050518">
    <property type="entry name" value="Rpo3/RPB3_RNA_Pol_subunit"/>
</dbReference>
<dbReference type="InterPro" id="IPR036643">
    <property type="entry name" value="RNApol_insert_sf"/>
</dbReference>
<dbReference type="GO" id="GO:0003899">
    <property type="term" value="F:DNA-directed RNA polymerase activity"/>
    <property type="evidence" value="ECO:0007669"/>
    <property type="project" value="TreeGrafter"/>
</dbReference>
<dbReference type="GO" id="GO:0006366">
    <property type="term" value="P:transcription by RNA polymerase II"/>
    <property type="evidence" value="ECO:0007669"/>
    <property type="project" value="TreeGrafter"/>
</dbReference>
<dbReference type="EMBL" id="CAJVPY010007618">
    <property type="protein sequence ID" value="CAG8683346.1"/>
    <property type="molecule type" value="Genomic_DNA"/>
</dbReference>
<dbReference type="SUPFAM" id="SSF56553">
    <property type="entry name" value="Insert subdomain of RNA polymerase alpha subunit"/>
    <property type="match status" value="1"/>
</dbReference>
<dbReference type="GO" id="GO:0005665">
    <property type="term" value="C:RNA polymerase II, core complex"/>
    <property type="evidence" value="ECO:0007669"/>
    <property type="project" value="TreeGrafter"/>
</dbReference>
<dbReference type="PANTHER" id="PTHR11800:SF2">
    <property type="entry name" value="DNA-DIRECTED RNA POLYMERASE II SUBUNIT RPB3"/>
    <property type="match status" value="1"/>
</dbReference>
<sequence>MTNALRRIMLSEIATIEFEPNTSVLADKFIAHYLDLIPLDSTEAEYSR</sequence>
<dbReference type="PANTHER" id="PTHR11800">
    <property type="entry name" value="DNA-DIRECTED RNA POLYMERASE"/>
    <property type="match status" value="1"/>
</dbReference>
<gene>
    <name evidence="1" type="ORF">DERYTH_LOCUS11943</name>
</gene>
<organism evidence="1 2">
    <name type="scientific">Dentiscutata erythropus</name>
    <dbReference type="NCBI Taxonomy" id="1348616"/>
    <lineage>
        <taxon>Eukaryota</taxon>
        <taxon>Fungi</taxon>
        <taxon>Fungi incertae sedis</taxon>
        <taxon>Mucoromycota</taxon>
        <taxon>Glomeromycotina</taxon>
        <taxon>Glomeromycetes</taxon>
        <taxon>Diversisporales</taxon>
        <taxon>Gigasporaceae</taxon>
        <taxon>Dentiscutata</taxon>
    </lineage>
</organism>
<dbReference type="Gene3D" id="2.170.120.12">
    <property type="entry name" value="DNA-directed RNA polymerase, insert domain"/>
    <property type="match status" value="1"/>
</dbReference>
<keyword evidence="2" id="KW-1185">Reference proteome</keyword>
<protein>
    <submittedName>
        <fullName evidence="1">3258_t:CDS:1</fullName>
    </submittedName>
</protein>
<evidence type="ECO:0000313" key="1">
    <source>
        <dbReference type="EMBL" id="CAG8683346.1"/>
    </source>
</evidence>
<accession>A0A9N9ENL6</accession>